<dbReference type="AlphaFoldDB" id="A0AAV1ETD9"/>
<protein>
    <submittedName>
        <fullName evidence="6">Uncharacterized protein LOC117816511</fullName>
    </submittedName>
</protein>
<gene>
    <name evidence="6" type="ORF">XNOV1_A024959</name>
</gene>
<evidence type="ECO:0000256" key="4">
    <source>
        <dbReference type="ARBA" id="ARBA00023180"/>
    </source>
</evidence>
<feature type="signal peptide" evidence="5">
    <location>
        <begin position="1"/>
        <end position="20"/>
    </location>
</feature>
<dbReference type="Gene3D" id="2.40.128.20">
    <property type="match status" value="1"/>
</dbReference>
<dbReference type="EMBL" id="OY660866">
    <property type="protein sequence ID" value="CAJ1052122.1"/>
    <property type="molecule type" value="Genomic_DNA"/>
</dbReference>
<dbReference type="InterPro" id="IPR012674">
    <property type="entry name" value="Calycin"/>
</dbReference>
<dbReference type="SUPFAM" id="SSF50814">
    <property type="entry name" value="Lipocalins"/>
    <property type="match status" value="1"/>
</dbReference>
<dbReference type="PANTHER" id="PTHR11967">
    <property type="entry name" value="ALPHA-1-ACID GLYCOPROTEIN"/>
    <property type="match status" value="1"/>
</dbReference>
<keyword evidence="2" id="KW-0964">Secreted</keyword>
<evidence type="ECO:0000256" key="3">
    <source>
        <dbReference type="ARBA" id="ARBA00022729"/>
    </source>
</evidence>
<evidence type="ECO:0000256" key="1">
    <source>
        <dbReference type="ARBA" id="ARBA00004613"/>
    </source>
</evidence>
<evidence type="ECO:0000313" key="7">
    <source>
        <dbReference type="Proteomes" id="UP001178508"/>
    </source>
</evidence>
<name>A0AAV1ETD9_XYRNO</name>
<proteinExistence type="predicted"/>
<keyword evidence="4" id="KW-0325">Glycoprotein</keyword>
<feature type="chain" id="PRO_5043404463" evidence="5">
    <location>
        <begin position="21"/>
        <end position="232"/>
    </location>
</feature>
<organism evidence="6 7">
    <name type="scientific">Xyrichtys novacula</name>
    <name type="common">Pearly razorfish</name>
    <name type="synonym">Hemipteronotus novacula</name>
    <dbReference type="NCBI Taxonomy" id="13765"/>
    <lineage>
        <taxon>Eukaryota</taxon>
        <taxon>Metazoa</taxon>
        <taxon>Chordata</taxon>
        <taxon>Craniata</taxon>
        <taxon>Vertebrata</taxon>
        <taxon>Euteleostomi</taxon>
        <taxon>Actinopterygii</taxon>
        <taxon>Neopterygii</taxon>
        <taxon>Teleostei</taxon>
        <taxon>Neoteleostei</taxon>
        <taxon>Acanthomorphata</taxon>
        <taxon>Eupercaria</taxon>
        <taxon>Labriformes</taxon>
        <taxon>Labridae</taxon>
        <taxon>Xyrichtys</taxon>
    </lineage>
</organism>
<evidence type="ECO:0000313" key="6">
    <source>
        <dbReference type="EMBL" id="CAJ1052122.1"/>
    </source>
</evidence>
<sequence>MVGFFHAFVAVLSLLSMGQSAPVTSCNTQTVEIQGRDQILGKWTLIAEATNDPGAKMMSKVLVESSWIRFTAANESNAIEVLQGEKLFGRCFTLKTKMTLENGTLTMGSPLNSSTRLLSTGCPDCLVLYTQYFSEGSTNGGVQFMSRRNIVTAAELEELKKLVECLNFPSPVILNQDKGLCPEDSPLNTDLTSDFYDMSPDFFNQTESIISDEAGMDGLSDLISSLSDLTDT</sequence>
<dbReference type="PANTHER" id="PTHR11967:SF2">
    <property type="entry name" value="ALPHA-1-ACID GLYCOPROTEIN 1"/>
    <property type="match status" value="1"/>
</dbReference>
<comment type="subcellular location">
    <subcellularLocation>
        <location evidence="1">Secreted</location>
    </subcellularLocation>
</comment>
<keyword evidence="7" id="KW-1185">Reference proteome</keyword>
<evidence type="ECO:0000256" key="5">
    <source>
        <dbReference type="SAM" id="SignalP"/>
    </source>
</evidence>
<dbReference type="GO" id="GO:0005576">
    <property type="term" value="C:extracellular region"/>
    <property type="evidence" value="ECO:0007669"/>
    <property type="project" value="UniProtKB-SubCell"/>
</dbReference>
<dbReference type="Proteomes" id="UP001178508">
    <property type="component" value="Chromosome 3"/>
</dbReference>
<accession>A0AAV1ETD9</accession>
<keyword evidence="3 5" id="KW-0732">Signal</keyword>
<evidence type="ECO:0000256" key="2">
    <source>
        <dbReference type="ARBA" id="ARBA00022525"/>
    </source>
</evidence>
<reference evidence="6" key="1">
    <citation type="submission" date="2023-08" db="EMBL/GenBank/DDBJ databases">
        <authorList>
            <person name="Alioto T."/>
            <person name="Alioto T."/>
            <person name="Gomez Garrido J."/>
        </authorList>
    </citation>
    <scope>NUCLEOTIDE SEQUENCE</scope>
</reference>